<feature type="compositionally biased region" description="Polar residues" evidence="1">
    <location>
        <begin position="25"/>
        <end position="36"/>
    </location>
</feature>
<accession>A0A7N2LCG6</accession>
<proteinExistence type="predicted"/>
<dbReference type="Gramene" id="QL04p018529:mrna">
    <property type="protein sequence ID" value="QL04p018529:mrna"/>
    <property type="gene ID" value="QL04p018529"/>
</dbReference>
<evidence type="ECO:0000256" key="1">
    <source>
        <dbReference type="SAM" id="MobiDB-lite"/>
    </source>
</evidence>
<dbReference type="Proteomes" id="UP000594261">
    <property type="component" value="Chromosome 4"/>
</dbReference>
<dbReference type="EnsemblPlants" id="QL04p018529:mrna">
    <property type="protein sequence ID" value="QL04p018529:mrna"/>
    <property type="gene ID" value="QL04p018529"/>
</dbReference>
<protein>
    <submittedName>
        <fullName evidence="2">Uncharacterized protein</fullName>
    </submittedName>
</protein>
<evidence type="ECO:0000313" key="2">
    <source>
        <dbReference type="EnsemblPlants" id="QL04p018529:mrna"/>
    </source>
</evidence>
<evidence type="ECO:0000313" key="3">
    <source>
        <dbReference type="Proteomes" id="UP000594261"/>
    </source>
</evidence>
<organism evidence="2 3">
    <name type="scientific">Quercus lobata</name>
    <name type="common">Valley oak</name>
    <dbReference type="NCBI Taxonomy" id="97700"/>
    <lineage>
        <taxon>Eukaryota</taxon>
        <taxon>Viridiplantae</taxon>
        <taxon>Streptophyta</taxon>
        <taxon>Embryophyta</taxon>
        <taxon>Tracheophyta</taxon>
        <taxon>Spermatophyta</taxon>
        <taxon>Magnoliopsida</taxon>
        <taxon>eudicotyledons</taxon>
        <taxon>Gunneridae</taxon>
        <taxon>Pentapetalae</taxon>
        <taxon>rosids</taxon>
        <taxon>fabids</taxon>
        <taxon>Fagales</taxon>
        <taxon>Fagaceae</taxon>
        <taxon>Quercus</taxon>
    </lineage>
</organism>
<dbReference type="EMBL" id="LRBV02000004">
    <property type="status" value="NOT_ANNOTATED_CDS"/>
    <property type="molecule type" value="Genomic_DNA"/>
</dbReference>
<feature type="region of interest" description="Disordered" evidence="1">
    <location>
        <begin position="1"/>
        <end position="69"/>
    </location>
</feature>
<name>A0A7N2LCG6_QUELO</name>
<dbReference type="InParanoid" id="A0A7N2LCG6"/>
<reference evidence="2 3" key="1">
    <citation type="journal article" date="2016" name="G3 (Bethesda)">
        <title>First Draft Assembly and Annotation of the Genome of a California Endemic Oak Quercus lobata Nee (Fagaceae).</title>
        <authorList>
            <person name="Sork V.L."/>
            <person name="Fitz-Gibbon S.T."/>
            <person name="Puiu D."/>
            <person name="Crepeau M."/>
            <person name="Gugger P.F."/>
            <person name="Sherman R."/>
            <person name="Stevens K."/>
            <person name="Langley C.H."/>
            <person name="Pellegrini M."/>
            <person name="Salzberg S.L."/>
        </authorList>
    </citation>
    <scope>NUCLEOTIDE SEQUENCE [LARGE SCALE GENOMIC DNA]</scope>
    <source>
        <strain evidence="2 3">cv. SW786</strain>
    </source>
</reference>
<sequence length="253" mass="28926">MEEENSDSSKRSSTSSEDSAPYSPHYSSHATNPINSQEEEEESSDDHRTKHQSLKKIESAPYLTPSSSEFSPLCPPKTLSKQAAPKLTNFSVLLVYESEQKTRLDRWVRFATTGKVDRLSLRSSSSYIKPYGYTLPQHLYADEFVSELDFHFCEIKPNGIKDVSTLIEVKLNFELLVKYESIEEDACKEHRDIVKELLQSLHHVKNLTVGKWCLMKLEDFVEVSSFLTAFANIDSILNFDLHLSKSSHKFLPQ</sequence>
<reference evidence="2" key="2">
    <citation type="submission" date="2021-01" db="UniProtKB">
        <authorList>
            <consortium name="EnsemblPlants"/>
        </authorList>
    </citation>
    <scope>IDENTIFICATION</scope>
</reference>
<keyword evidence="3" id="KW-1185">Reference proteome</keyword>
<dbReference type="AlphaFoldDB" id="A0A7N2LCG6"/>